<dbReference type="SUPFAM" id="SSF143011">
    <property type="entry name" value="RelE-like"/>
    <property type="match status" value="1"/>
</dbReference>
<protein>
    <recommendedName>
        <fullName evidence="4">Plasmid maintenance system killer</fullName>
    </recommendedName>
</protein>
<proteinExistence type="predicted"/>
<comment type="caution">
    <text evidence="2">The sequence shown here is derived from an EMBL/GenBank/DDBJ whole genome shotgun (WGS) entry which is preliminary data.</text>
</comment>
<accession>A4BU94</accession>
<dbReference type="Pfam" id="PF05015">
    <property type="entry name" value="HigB-like_toxin"/>
    <property type="match status" value="1"/>
</dbReference>
<dbReference type="Proteomes" id="UP000003374">
    <property type="component" value="Unassembled WGS sequence"/>
</dbReference>
<sequence length="61" mass="6896">MSTTLQSAQDMNNLQGPPGWRIHPLSGERTGTWSISVSGNWRLTFDLEHGEVVNLDLEDYH</sequence>
<evidence type="ECO:0000256" key="1">
    <source>
        <dbReference type="SAM" id="MobiDB-lite"/>
    </source>
</evidence>
<dbReference type="HOGENOM" id="CLU_155111_2_1_6"/>
<reference evidence="2 3" key="1">
    <citation type="submission" date="2006-02" db="EMBL/GenBank/DDBJ databases">
        <authorList>
            <person name="Waterbury J."/>
            <person name="Ferriera S."/>
            <person name="Johnson J."/>
            <person name="Kravitz S."/>
            <person name="Halpern A."/>
            <person name="Remington K."/>
            <person name="Beeson K."/>
            <person name="Tran B."/>
            <person name="Rogers Y.-H."/>
            <person name="Friedman R."/>
            <person name="Venter J.C."/>
        </authorList>
    </citation>
    <scope>NUCLEOTIDE SEQUENCE [LARGE SCALE GENOMIC DNA]</scope>
    <source>
        <strain evidence="2 3">Nb-231</strain>
    </source>
</reference>
<feature type="region of interest" description="Disordered" evidence="1">
    <location>
        <begin position="1"/>
        <end position="25"/>
    </location>
</feature>
<gene>
    <name evidence="2" type="ORF">NB231_12796</name>
</gene>
<feature type="compositionally biased region" description="Polar residues" evidence="1">
    <location>
        <begin position="1"/>
        <end position="15"/>
    </location>
</feature>
<dbReference type="OrthoDB" id="9801102at2"/>
<keyword evidence="3" id="KW-1185">Reference proteome</keyword>
<name>A4BU94_9GAMM</name>
<dbReference type="PANTHER" id="PTHR40266:SF2">
    <property type="entry name" value="TOXIN HIGB-1"/>
    <property type="match status" value="1"/>
</dbReference>
<dbReference type="InterPro" id="IPR007711">
    <property type="entry name" value="HigB-1"/>
</dbReference>
<evidence type="ECO:0000313" key="2">
    <source>
        <dbReference type="EMBL" id="EAR20768.1"/>
    </source>
</evidence>
<dbReference type="eggNOG" id="COG3549">
    <property type="taxonomic scope" value="Bacteria"/>
</dbReference>
<dbReference type="Gene3D" id="3.30.2310.20">
    <property type="entry name" value="RelE-like"/>
    <property type="match status" value="1"/>
</dbReference>
<dbReference type="InterPro" id="IPR035093">
    <property type="entry name" value="RelE/ParE_toxin_dom_sf"/>
</dbReference>
<dbReference type="PANTHER" id="PTHR40266">
    <property type="entry name" value="TOXIN HIGB-1"/>
    <property type="match status" value="1"/>
</dbReference>
<evidence type="ECO:0000313" key="3">
    <source>
        <dbReference type="Proteomes" id="UP000003374"/>
    </source>
</evidence>
<dbReference type="EMBL" id="AAOF01000017">
    <property type="protein sequence ID" value="EAR20768.1"/>
    <property type="molecule type" value="Genomic_DNA"/>
</dbReference>
<evidence type="ECO:0008006" key="4">
    <source>
        <dbReference type="Google" id="ProtNLM"/>
    </source>
</evidence>
<dbReference type="AlphaFoldDB" id="A4BU94"/>
<dbReference type="RefSeq" id="WP_005003220.1">
    <property type="nucleotide sequence ID" value="NZ_CH672427.1"/>
</dbReference>
<dbReference type="STRING" id="314278.NB231_12796"/>
<organism evidence="2 3">
    <name type="scientific">Nitrococcus mobilis Nb-231</name>
    <dbReference type="NCBI Taxonomy" id="314278"/>
    <lineage>
        <taxon>Bacteria</taxon>
        <taxon>Pseudomonadati</taxon>
        <taxon>Pseudomonadota</taxon>
        <taxon>Gammaproteobacteria</taxon>
        <taxon>Chromatiales</taxon>
        <taxon>Ectothiorhodospiraceae</taxon>
        <taxon>Nitrococcus</taxon>
    </lineage>
</organism>